<gene>
    <name evidence="2" type="ORF">ACH5RR_022427</name>
</gene>
<dbReference type="PANTHER" id="PTHR11926">
    <property type="entry name" value="GLUCOSYL/GLUCURONOSYL TRANSFERASES"/>
    <property type="match status" value="1"/>
</dbReference>
<reference evidence="2 3" key="1">
    <citation type="submission" date="2024-11" db="EMBL/GenBank/DDBJ databases">
        <title>A near-complete genome assembly of Cinchona calisaya.</title>
        <authorList>
            <person name="Lian D.C."/>
            <person name="Zhao X.W."/>
            <person name="Wei L."/>
        </authorList>
    </citation>
    <scope>NUCLEOTIDE SEQUENCE [LARGE SCALE GENOMIC DNA]</scope>
    <source>
        <tissue evidence="2">Nenye</tissue>
    </source>
</reference>
<keyword evidence="3" id="KW-1185">Reference proteome</keyword>
<dbReference type="SUPFAM" id="SSF53756">
    <property type="entry name" value="UDP-Glycosyltransferase/glycogen phosphorylase"/>
    <property type="match status" value="1"/>
</dbReference>
<protein>
    <submittedName>
        <fullName evidence="2">Uncharacterized protein</fullName>
    </submittedName>
</protein>
<organism evidence="2 3">
    <name type="scientific">Cinchona calisaya</name>
    <dbReference type="NCBI Taxonomy" id="153742"/>
    <lineage>
        <taxon>Eukaryota</taxon>
        <taxon>Viridiplantae</taxon>
        <taxon>Streptophyta</taxon>
        <taxon>Embryophyta</taxon>
        <taxon>Tracheophyta</taxon>
        <taxon>Spermatophyta</taxon>
        <taxon>Magnoliopsida</taxon>
        <taxon>eudicotyledons</taxon>
        <taxon>Gunneridae</taxon>
        <taxon>Pentapetalae</taxon>
        <taxon>asterids</taxon>
        <taxon>lamiids</taxon>
        <taxon>Gentianales</taxon>
        <taxon>Rubiaceae</taxon>
        <taxon>Cinchonoideae</taxon>
        <taxon>Cinchoneae</taxon>
        <taxon>Cinchona</taxon>
    </lineage>
</organism>
<dbReference type="Gene3D" id="3.40.50.2000">
    <property type="entry name" value="Glycogen Phosphorylase B"/>
    <property type="match status" value="2"/>
</dbReference>
<evidence type="ECO:0000313" key="2">
    <source>
        <dbReference type="EMBL" id="KAL3515525.1"/>
    </source>
</evidence>
<evidence type="ECO:0000313" key="3">
    <source>
        <dbReference type="Proteomes" id="UP001630127"/>
    </source>
</evidence>
<comment type="similarity">
    <text evidence="1">Belongs to the UDP-glycosyltransferase family.</text>
</comment>
<name>A0ABD2Z7S4_9GENT</name>
<dbReference type="AlphaFoldDB" id="A0ABD2Z7S4"/>
<dbReference type="PANTHER" id="PTHR11926:SF1498">
    <property type="entry name" value="GLYCOSYLTRANSFERASE"/>
    <property type="match status" value="1"/>
</dbReference>
<dbReference type="Proteomes" id="UP001630127">
    <property type="component" value="Unassembled WGS sequence"/>
</dbReference>
<proteinExistence type="inferred from homology"/>
<sequence>MELNIGKYPWRCACDLLAFFAEQQTNCRYSCVEWEMGMEIDNYVKRDEVEMLVRELMDGEKGQKMRNKALDWKNKAAEAAGPNGSSYQNLDKLFKEFLLSKSSQ</sequence>
<accession>A0ABD2Z7S4</accession>
<dbReference type="EMBL" id="JBJUIK010000010">
    <property type="protein sequence ID" value="KAL3515525.1"/>
    <property type="molecule type" value="Genomic_DNA"/>
</dbReference>
<evidence type="ECO:0000256" key="1">
    <source>
        <dbReference type="ARBA" id="ARBA00009995"/>
    </source>
</evidence>
<comment type="caution">
    <text evidence="2">The sequence shown here is derived from an EMBL/GenBank/DDBJ whole genome shotgun (WGS) entry which is preliminary data.</text>
</comment>